<reference evidence="2" key="1">
    <citation type="journal article" date="2013" name="Nat. Genet.">
        <title>The Capsella rubella genome and the genomic consequences of rapid mating system evolution.</title>
        <authorList>
            <person name="Slotte T."/>
            <person name="Hazzouri K.M."/>
            <person name="Agren J.A."/>
            <person name="Koenig D."/>
            <person name="Maumus F."/>
            <person name="Guo Y.L."/>
            <person name="Steige K."/>
            <person name="Platts A.E."/>
            <person name="Escobar J.S."/>
            <person name="Newman L.K."/>
            <person name="Wang W."/>
            <person name="Mandakova T."/>
            <person name="Vello E."/>
            <person name="Smith L.M."/>
            <person name="Henz S.R."/>
            <person name="Steffen J."/>
            <person name="Takuno S."/>
            <person name="Brandvain Y."/>
            <person name="Coop G."/>
            <person name="Andolfatto P."/>
            <person name="Hu T.T."/>
            <person name="Blanchette M."/>
            <person name="Clark R.M."/>
            <person name="Quesneville H."/>
            <person name="Nordborg M."/>
            <person name="Gaut B.S."/>
            <person name="Lysak M.A."/>
            <person name="Jenkins J."/>
            <person name="Grimwood J."/>
            <person name="Chapman J."/>
            <person name="Prochnik S."/>
            <person name="Shu S."/>
            <person name="Rokhsar D."/>
            <person name="Schmutz J."/>
            <person name="Weigel D."/>
            <person name="Wright S.I."/>
        </authorList>
    </citation>
    <scope>NUCLEOTIDE SEQUENCE [LARGE SCALE GENOMIC DNA]</scope>
    <source>
        <strain evidence="2">cv. Monte Gargano</strain>
    </source>
</reference>
<organism evidence="1 2">
    <name type="scientific">Capsella rubella</name>
    <dbReference type="NCBI Taxonomy" id="81985"/>
    <lineage>
        <taxon>Eukaryota</taxon>
        <taxon>Viridiplantae</taxon>
        <taxon>Streptophyta</taxon>
        <taxon>Embryophyta</taxon>
        <taxon>Tracheophyta</taxon>
        <taxon>Spermatophyta</taxon>
        <taxon>Magnoliopsida</taxon>
        <taxon>eudicotyledons</taxon>
        <taxon>Gunneridae</taxon>
        <taxon>Pentapetalae</taxon>
        <taxon>rosids</taxon>
        <taxon>malvids</taxon>
        <taxon>Brassicales</taxon>
        <taxon>Brassicaceae</taxon>
        <taxon>Camelineae</taxon>
        <taxon>Capsella</taxon>
    </lineage>
</organism>
<dbReference type="EMBL" id="KB870808">
    <property type="protein sequence ID" value="EOA29300.1"/>
    <property type="molecule type" value="Genomic_DNA"/>
</dbReference>
<name>R0HV59_9BRAS</name>
<gene>
    <name evidence="1" type="ORF">CARUB_v10025582mg</name>
</gene>
<proteinExistence type="predicted"/>
<evidence type="ECO:0000313" key="2">
    <source>
        <dbReference type="Proteomes" id="UP000029121"/>
    </source>
</evidence>
<dbReference type="AlphaFoldDB" id="R0HV59"/>
<protein>
    <submittedName>
        <fullName evidence="1">Uncharacterized protein</fullName>
    </submittedName>
</protein>
<accession>R0HV59</accession>
<sequence>MKKKTDEFFDDCRLELSVSTTDEDAAYSSKEMVLKEIHRAEGSLEPIVHIAPSDEDFAIQARRWCI</sequence>
<keyword evidence="2" id="KW-1185">Reference proteome</keyword>
<evidence type="ECO:0000313" key="1">
    <source>
        <dbReference type="EMBL" id="EOA29300.1"/>
    </source>
</evidence>
<dbReference type="Proteomes" id="UP000029121">
    <property type="component" value="Unassembled WGS sequence"/>
</dbReference>